<feature type="transmembrane region" description="Helical" evidence="6">
    <location>
        <begin position="448"/>
        <end position="471"/>
    </location>
</feature>
<evidence type="ECO:0000256" key="3">
    <source>
        <dbReference type="ARBA" id="ARBA00022692"/>
    </source>
</evidence>
<evidence type="ECO:0000256" key="2">
    <source>
        <dbReference type="ARBA" id="ARBA00008974"/>
    </source>
</evidence>
<evidence type="ECO:0000256" key="4">
    <source>
        <dbReference type="ARBA" id="ARBA00022989"/>
    </source>
</evidence>
<feature type="transmembrane region" description="Helical" evidence="6">
    <location>
        <begin position="184"/>
        <end position="201"/>
    </location>
</feature>
<evidence type="ECO:0000313" key="7">
    <source>
        <dbReference type="EMBL" id="NMP23570.1"/>
    </source>
</evidence>
<dbReference type="InterPro" id="IPR045225">
    <property type="entry name" value="Uracil/uridine/allantoin_perm"/>
</dbReference>
<keyword evidence="8" id="KW-1185">Reference proteome</keyword>
<feature type="transmembrane region" description="Helical" evidence="6">
    <location>
        <begin position="305"/>
        <end position="325"/>
    </location>
</feature>
<keyword evidence="3 6" id="KW-0812">Transmembrane</keyword>
<gene>
    <name evidence="7" type="ORF">HIJ39_14580</name>
</gene>
<feature type="transmembrane region" description="Helical" evidence="6">
    <location>
        <begin position="376"/>
        <end position="395"/>
    </location>
</feature>
<feature type="transmembrane region" description="Helical" evidence="6">
    <location>
        <begin position="28"/>
        <end position="54"/>
    </location>
</feature>
<dbReference type="RefSeq" id="WP_169100972.1">
    <property type="nucleotide sequence ID" value="NZ_JABBVZ010000056.1"/>
</dbReference>
<reference evidence="7 8" key="1">
    <citation type="submission" date="2020-04" db="EMBL/GenBank/DDBJ databases">
        <authorList>
            <person name="Zhang R."/>
            <person name="Schippers A."/>
        </authorList>
    </citation>
    <scope>NUCLEOTIDE SEQUENCE [LARGE SCALE GENOMIC DNA]</scope>
    <source>
        <strain evidence="7 8">DSM 109850</strain>
    </source>
</reference>
<dbReference type="GO" id="GO:0015205">
    <property type="term" value="F:nucleobase transmembrane transporter activity"/>
    <property type="evidence" value="ECO:0007669"/>
    <property type="project" value="TreeGrafter"/>
</dbReference>
<dbReference type="PANTHER" id="PTHR30618">
    <property type="entry name" value="NCS1 FAMILY PURINE/PYRIMIDINE TRANSPORTER"/>
    <property type="match status" value="1"/>
</dbReference>
<proteinExistence type="inferred from homology"/>
<feature type="transmembrane region" description="Helical" evidence="6">
    <location>
        <begin position="152"/>
        <end position="172"/>
    </location>
</feature>
<feature type="transmembrane region" description="Helical" evidence="6">
    <location>
        <begin position="61"/>
        <end position="80"/>
    </location>
</feature>
<comment type="similarity">
    <text evidence="2">Belongs to the purine-cytosine permease (2.A.39) family.</text>
</comment>
<evidence type="ECO:0000256" key="6">
    <source>
        <dbReference type="SAM" id="Phobius"/>
    </source>
</evidence>
<evidence type="ECO:0000256" key="5">
    <source>
        <dbReference type="ARBA" id="ARBA00023136"/>
    </source>
</evidence>
<dbReference type="PANTHER" id="PTHR30618:SF0">
    <property type="entry name" value="PURINE-URACIL PERMEASE NCS1"/>
    <property type="match status" value="1"/>
</dbReference>
<dbReference type="Pfam" id="PF02133">
    <property type="entry name" value="Transp_cyt_pur"/>
    <property type="match status" value="1"/>
</dbReference>
<feature type="transmembrane region" description="Helical" evidence="6">
    <location>
        <begin position="92"/>
        <end position="113"/>
    </location>
</feature>
<keyword evidence="4 6" id="KW-1133">Transmembrane helix</keyword>
<feature type="transmembrane region" description="Helical" evidence="6">
    <location>
        <begin position="346"/>
        <end position="364"/>
    </location>
</feature>
<keyword evidence="5 6" id="KW-0472">Membrane</keyword>
<dbReference type="GO" id="GO:0005886">
    <property type="term" value="C:plasma membrane"/>
    <property type="evidence" value="ECO:0007669"/>
    <property type="project" value="TreeGrafter"/>
</dbReference>
<dbReference type="CDD" id="cd11485">
    <property type="entry name" value="SLC-NCS1sbd_YbbW-like"/>
    <property type="match status" value="1"/>
</dbReference>
<comment type="subcellular location">
    <subcellularLocation>
        <location evidence="1">Membrane</location>
        <topology evidence="1">Multi-pass membrane protein</topology>
    </subcellularLocation>
</comment>
<accession>A0A7Y0Q3N4</accession>
<dbReference type="EMBL" id="JABBVZ010000056">
    <property type="protein sequence ID" value="NMP23570.1"/>
    <property type="molecule type" value="Genomic_DNA"/>
</dbReference>
<sequence length="484" mass="52791">MAAVEQFDPVLSNPDLNPTPMDIRNWNWYNFFALWMGMVHNIFNYSVAAGLLVLGMNAWEALFTILVGNLILLGIIVLNAEFGLRFGTPFPVAVRASFGVFGANVAALIRALVAIGWFGIQGYLGAQALSVLIGTVAPGWHEFTVHIPVLGIPINLLAAVVVYWILFGLVVFHGMDAVKRFENWAGPSVLILMLFLFGWALKSAHGFGPIYSQPSHFTGIGFWPAFFAGITGIIGAFATIGLNIPDFTRFAVSRKDHILGQALGLPLMQLFFAILAVTITSATIVVYHHAIWDPVTLIQKFKNPVIVFLGALILMVATLSVNVAANIVSPAYDLSNLVTKHINFKRGALITLIVAFVIMPWRLLVNANTIYDILDVAGAAIAPATAIMIVDFWFIRKQHIVTNQLYSRHGIYRYYKGWNWRALVCLAVGLFLGGAGVLIPAFAGLYKYSWFVGLFAAGILYAILGTVFPVAQDVPESSTASSVS</sequence>
<comment type="caution">
    <text evidence="7">The sequence shown here is derived from an EMBL/GenBank/DDBJ whole genome shotgun (WGS) entry which is preliminary data.</text>
</comment>
<name>A0A7Y0Q3N4_9FIRM</name>
<feature type="transmembrane region" description="Helical" evidence="6">
    <location>
        <begin position="263"/>
        <end position="285"/>
    </location>
</feature>
<organism evidence="7 8">
    <name type="scientific">Sulfobacillus harzensis</name>
    <dbReference type="NCBI Taxonomy" id="2729629"/>
    <lineage>
        <taxon>Bacteria</taxon>
        <taxon>Bacillati</taxon>
        <taxon>Bacillota</taxon>
        <taxon>Clostridia</taxon>
        <taxon>Eubacteriales</taxon>
        <taxon>Clostridiales Family XVII. Incertae Sedis</taxon>
        <taxon>Sulfobacillus</taxon>
    </lineage>
</organism>
<dbReference type="InterPro" id="IPR001248">
    <property type="entry name" value="Pur-cyt_permease"/>
</dbReference>
<protein>
    <submittedName>
        <fullName evidence="7">NCS1 family nucleobase:cation symporter-1</fullName>
    </submittedName>
</protein>
<feature type="transmembrane region" description="Helical" evidence="6">
    <location>
        <begin position="418"/>
        <end position="442"/>
    </location>
</feature>
<dbReference type="Proteomes" id="UP000533476">
    <property type="component" value="Unassembled WGS sequence"/>
</dbReference>
<evidence type="ECO:0000256" key="1">
    <source>
        <dbReference type="ARBA" id="ARBA00004141"/>
    </source>
</evidence>
<dbReference type="Gene3D" id="1.10.4160.10">
    <property type="entry name" value="Hydantoin permease"/>
    <property type="match status" value="1"/>
</dbReference>
<evidence type="ECO:0000313" key="8">
    <source>
        <dbReference type="Proteomes" id="UP000533476"/>
    </source>
</evidence>
<dbReference type="AlphaFoldDB" id="A0A7Y0Q3N4"/>
<feature type="transmembrane region" description="Helical" evidence="6">
    <location>
        <begin position="120"/>
        <end position="140"/>
    </location>
</feature>
<feature type="transmembrane region" description="Helical" evidence="6">
    <location>
        <begin position="221"/>
        <end position="242"/>
    </location>
</feature>